<dbReference type="GO" id="GO:0030674">
    <property type="term" value="F:protein-macromolecule adaptor activity"/>
    <property type="evidence" value="ECO:0007669"/>
    <property type="project" value="TreeGrafter"/>
</dbReference>
<dbReference type="GO" id="GO:0005201">
    <property type="term" value="F:extracellular matrix structural constituent"/>
    <property type="evidence" value="ECO:0007669"/>
    <property type="project" value="TreeGrafter"/>
</dbReference>
<dbReference type="AlphaFoldDB" id="K1PSU6"/>
<keyword evidence="3" id="KW-1015">Disulfide bond</keyword>
<proteinExistence type="predicted"/>
<dbReference type="GO" id="GO:0034116">
    <property type="term" value="P:positive regulation of heterotypic cell-cell adhesion"/>
    <property type="evidence" value="ECO:0007669"/>
    <property type="project" value="TreeGrafter"/>
</dbReference>
<accession>K1PSU6</accession>
<dbReference type="GO" id="GO:0005577">
    <property type="term" value="C:fibrinogen complex"/>
    <property type="evidence" value="ECO:0007669"/>
    <property type="project" value="TreeGrafter"/>
</dbReference>
<evidence type="ECO:0000256" key="5">
    <source>
        <dbReference type="SAM" id="MobiDB-lite"/>
    </source>
</evidence>
<evidence type="ECO:0000256" key="2">
    <source>
        <dbReference type="ARBA" id="ARBA00022525"/>
    </source>
</evidence>
<keyword evidence="4" id="KW-0325">Glycoprotein</keyword>
<dbReference type="InterPro" id="IPR002181">
    <property type="entry name" value="Fibrinogen_a/b/g_C_dom"/>
</dbReference>
<dbReference type="InterPro" id="IPR036056">
    <property type="entry name" value="Fibrinogen-like_C"/>
</dbReference>
<dbReference type="EMBL" id="JH818578">
    <property type="protein sequence ID" value="EKC27332.1"/>
    <property type="molecule type" value="Genomic_DNA"/>
</dbReference>
<organism evidence="6">
    <name type="scientific">Magallana gigas</name>
    <name type="common">Pacific oyster</name>
    <name type="synonym">Crassostrea gigas</name>
    <dbReference type="NCBI Taxonomy" id="29159"/>
    <lineage>
        <taxon>Eukaryota</taxon>
        <taxon>Metazoa</taxon>
        <taxon>Spiralia</taxon>
        <taxon>Lophotrochozoa</taxon>
        <taxon>Mollusca</taxon>
        <taxon>Bivalvia</taxon>
        <taxon>Autobranchia</taxon>
        <taxon>Pteriomorphia</taxon>
        <taxon>Ostreida</taxon>
        <taxon>Ostreoidea</taxon>
        <taxon>Ostreidae</taxon>
        <taxon>Magallana</taxon>
    </lineage>
</organism>
<dbReference type="Pfam" id="PF00147">
    <property type="entry name" value="Fibrinogen_C"/>
    <property type="match status" value="1"/>
</dbReference>
<sequence length="619" mass="71620">MDNFDMDESDAFFNSCRTRALHDFNDVLEQSLELSKDVLDALVENQLISNHVKDMLSGPSLDNEAKVQGVLFNIKKSVTEDKFNRFLSVIENTGLRHVAKAIWRSYSERANVYEPKLKHVGCQTEIHIQTKLPIRERQKLCRIYDKLQKGLKSKPRRIYFEEPRPDENSIRIEDVDREIDKLLELFHEQIRYIGKFCDKLGLEGKELPTIGQEIEKLVEKCKGLENKVNSMSVDKLFNEYLNNEGSSTSESSFSSAIQRPRISGNFRTSSPFMTSDLHRQHGSHEHARLKRKDSTKPGKNQLEVKREDENNDYFLSVHPKLSPRTPRKNGIRANTTKTSVIMQSHFDLYERLLLQPTAKDNAPTSSRENPSSLAKGFRPAPLPINEERSPWIENPWLAKMRKTLFSFNYTMHCGHVRSKGFMKNGTYTLWMNDTTPFKVHCEHGASTSYTVILRRQDGSLSFYQPFQYYQIGFGHSQYEYWAGLNAIYYLTYTGNTILTINMQDWHGNNRNVRYSHFSVSPAPYFQLNIYGFQGDVPDDLSHNNGAYFATYDRPDPNQCAAHQKGGWWYNYCTFALPTGQYYHGGPYTPTGGYYDGIYWKDWLGYGYSLKFLSMTLSNA</sequence>
<keyword evidence="2" id="KW-0964">Secreted</keyword>
<dbReference type="HOGENOM" id="CLU_441634_0_0_1"/>
<feature type="compositionally biased region" description="Polar residues" evidence="5">
    <location>
        <begin position="362"/>
        <end position="372"/>
    </location>
</feature>
<protein>
    <submittedName>
        <fullName evidence="6">Angiopoietin-related protein 6</fullName>
    </submittedName>
</protein>
<dbReference type="SMART" id="SM00186">
    <property type="entry name" value="FBG"/>
    <property type="match status" value="1"/>
</dbReference>
<dbReference type="InterPro" id="IPR014716">
    <property type="entry name" value="Fibrinogen_a/b/g_C_1"/>
</dbReference>
<comment type="subcellular location">
    <subcellularLocation>
        <location evidence="1">Secreted</location>
    </subcellularLocation>
</comment>
<reference evidence="6" key="1">
    <citation type="journal article" date="2012" name="Nature">
        <title>The oyster genome reveals stress adaptation and complexity of shell formation.</title>
        <authorList>
            <person name="Zhang G."/>
            <person name="Fang X."/>
            <person name="Guo X."/>
            <person name="Li L."/>
            <person name="Luo R."/>
            <person name="Xu F."/>
            <person name="Yang P."/>
            <person name="Zhang L."/>
            <person name="Wang X."/>
            <person name="Qi H."/>
            <person name="Xiong Z."/>
            <person name="Que H."/>
            <person name="Xie Y."/>
            <person name="Holland P.W."/>
            <person name="Paps J."/>
            <person name="Zhu Y."/>
            <person name="Wu F."/>
            <person name="Chen Y."/>
            <person name="Wang J."/>
            <person name="Peng C."/>
            <person name="Meng J."/>
            <person name="Yang L."/>
            <person name="Liu J."/>
            <person name="Wen B."/>
            <person name="Zhang N."/>
            <person name="Huang Z."/>
            <person name="Zhu Q."/>
            <person name="Feng Y."/>
            <person name="Mount A."/>
            <person name="Hedgecock D."/>
            <person name="Xu Z."/>
            <person name="Liu Y."/>
            <person name="Domazet-Loso T."/>
            <person name="Du Y."/>
            <person name="Sun X."/>
            <person name="Zhang S."/>
            <person name="Liu B."/>
            <person name="Cheng P."/>
            <person name="Jiang X."/>
            <person name="Li J."/>
            <person name="Fan D."/>
            <person name="Wang W."/>
            <person name="Fu W."/>
            <person name="Wang T."/>
            <person name="Wang B."/>
            <person name="Zhang J."/>
            <person name="Peng Z."/>
            <person name="Li Y."/>
            <person name="Li N."/>
            <person name="Wang J."/>
            <person name="Chen M."/>
            <person name="He Y."/>
            <person name="Tan F."/>
            <person name="Song X."/>
            <person name="Zheng Q."/>
            <person name="Huang R."/>
            <person name="Yang H."/>
            <person name="Du X."/>
            <person name="Chen L."/>
            <person name="Yang M."/>
            <person name="Gaffney P.M."/>
            <person name="Wang S."/>
            <person name="Luo L."/>
            <person name="She Z."/>
            <person name="Ming Y."/>
            <person name="Huang W."/>
            <person name="Zhang S."/>
            <person name="Huang B."/>
            <person name="Zhang Y."/>
            <person name="Qu T."/>
            <person name="Ni P."/>
            <person name="Miao G."/>
            <person name="Wang J."/>
            <person name="Wang Q."/>
            <person name="Steinberg C.E."/>
            <person name="Wang H."/>
            <person name="Li N."/>
            <person name="Qian L."/>
            <person name="Zhang G."/>
            <person name="Li Y."/>
            <person name="Yang H."/>
            <person name="Liu X."/>
            <person name="Wang J."/>
            <person name="Yin Y."/>
            <person name="Wang J."/>
        </authorList>
    </citation>
    <scope>NUCLEOTIDE SEQUENCE [LARGE SCALE GENOMIC DNA]</scope>
    <source>
        <strain evidence="6">05x7-T-G4-1.051#20</strain>
    </source>
</reference>
<dbReference type="PANTHER" id="PTHR47221">
    <property type="entry name" value="FIBRINOGEN ALPHA CHAIN"/>
    <property type="match status" value="1"/>
</dbReference>
<dbReference type="InParanoid" id="K1PSU6"/>
<evidence type="ECO:0000256" key="1">
    <source>
        <dbReference type="ARBA" id="ARBA00004613"/>
    </source>
</evidence>
<name>K1PSU6_MAGGI</name>
<gene>
    <name evidence="6" type="ORF">CGI_10013829</name>
</gene>
<dbReference type="PANTHER" id="PTHR47221:SF5">
    <property type="entry name" value="FIBRINOGEN C-TERMINAL DOMAIN-CONTAINING PROTEIN"/>
    <property type="match status" value="1"/>
</dbReference>
<dbReference type="Gene3D" id="3.90.215.10">
    <property type="entry name" value="Gamma Fibrinogen, chain A, domain 1"/>
    <property type="match status" value="1"/>
</dbReference>
<dbReference type="SUPFAM" id="SSF56496">
    <property type="entry name" value="Fibrinogen C-terminal domain-like"/>
    <property type="match status" value="1"/>
</dbReference>
<evidence type="ECO:0000256" key="3">
    <source>
        <dbReference type="ARBA" id="ARBA00023157"/>
    </source>
</evidence>
<dbReference type="PROSITE" id="PS51406">
    <property type="entry name" value="FIBRINOGEN_C_2"/>
    <property type="match status" value="1"/>
</dbReference>
<feature type="region of interest" description="Disordered" evidence="5">
    <location>
        <begin position="357"/>
        <end position="380"/>
    </location>
</feature>
<feature type="compositionally biased region" description="Basic and acidic residues" evidence="5">
    <location>
        <begin position="276"/>
        <end position="308"/>
    </location>
</feature>
<dbReference type="InterPro" id="IPR037579">
    <property type="entry name" value="FIB_ANG-like"/>
</dbReference>
<evidence type="ECO:0000313" key="6">
    <source>
        <dbReference type="EMBL" id="EKC27332.1"/>
    </source>
</evidence>
<feature type="region of interest" description="Disordered" evidence="5">
    <location>
        <begin position="264"/>
        <end position="310"/>
    </location>
</feature>
<evidence type="ECO:0000256" key="4">
    <source>
        <dbReference type="ARBA" id="ARBA00023180"/>
    </source>
</evidence>